<feature type="region of interest" description="Disordered" evidence="1">
    <location>
        <begin position="742"/>
        <end position="791"/>
    </location>
</feature>
<proteinExistence type="predicted"/>
<feature type="compositionally biased region" description="Basic and acidic residues" evidence="1">
    <location>
        <begin position="3035"/>
        <end position="3057"/>
    </location>
</feature>
<evidence type="ECO:0000259" key="4">
    <source>
        <dbReference type="Pfam" id="PF25794"/>
    </source>
</evidence>
<feature type="compositionally biased region" description="Basic residues" evidence="1">
    <location>
        <begin position="3085"/>
        <end position="3094"/>
    </location>
</feature>
<evidence type="ECO:0000259" key="3">
    <source>
        <dbReference type="Pfam" id="PF13020"/>
    </source>
</evidence>
<feature type="compositionally biased region" description="Basic and acidic residues" evidence="1">
    <location>
        <begin position="3147"/>
        <end position="3162"/>
    </location>
</feature>
<evidence type="ECO:0008006" key="7">
    <source>
        <dbReference type="Google" id="ProtNLM"/>
    </source>
</evidence>
<dbReference type="InterPro" id="IPR052957">
    <property type="entry name" value="Auxin_embryo_med"/>
</dbReference>
<dbReference type="InterPro" id="IPR025605">
    <property type="entry name" value="OST-HTH/LOTUS_dom"/>
</dbReference>
<dbReference type="SUPFAM" id="SSF55874">
    <property type="entry name" value="ATPase domain of HSP90 chaperone/DNA topoisomerase II/histidine kinase"/>
    <property type="match status" value="1"/>
</dbReference>
<dbReference type="Gene3D" id="3.30.565.10">
    <property type="entry name" value="Histidine kinase-like ATPase, C-terminal domain"/>
    <property type="match status" value="1"/>
</dbReference>
<name>A0A3M6T8K4_POCDA</name>
<comment type="caution">
    <text evidence="5">The sequence shown here is derived from an EMBL/GenBank/DDBJ whole genome shotgun (WGS) entry which is preliminary data.</text>
</comment>
<dbReference type="PANTHER" id="PTHR32387">
    <property type="entry name" value="WU:FJ29H11"/>
    <property type="match status" value="1"/>
</dbReference>
<reference evidence="5 6" key="1">
    <citation type="journal article" date="2018" name="Sci. Rep.">
        <title>Comparative analysis of the Pocillopora damicornis genome highlights role of immune system in coral evolution.</title>
        <authorList>
            <person name="Cunning R."/>
            <person name="Bay R.A."/>
            <person name="Gillette P."/>
            <person name="Baker A.C."/>
            <person name="Traylor-Knowles N."/>
        </authorList>
    </citation>
    <scope>NUCLEOTIDE SEQUENCE [LARGE SCALE GENOMIC DNA]</scope>
    <source>
        <strain evidence="5">RSMAS</strain>
        <tissue evidence="5">Whole animal</tissue>
    </source>
</reference>
<protein>
    <recommendedName>
        <fullName evidence="7">Protein NO VEIN C-terminal domain-containing protein</fullName>
    </recommendedName>
</protein>
<feature type="compositionally biased region" description="Basic and acidic residues" evidence="1">
    <location>
        <begin position="3095"/>
        <end position="3105"/>
    </location>
</feature>
<accession>A0A3M6T8K4</accession>
<evidence type="ECO:0000313" key="6">
    <source>
        <dbReference type="Proteomes" id="UP000275408"/>
    </source>
</evidence>
<dbReference type="PANTHER" id="PTHR32387:SF0">
    <property type="entry name" value="PROTEIN NO VEIN"/>
    <property type="match status" value="1"/>
</dbReference>
<evidence type="ECO:0000259" key="2">
    <source>
        <dbReference type="Pfam" id="PF12872"/>
    </source>
</evidence>
<dbReference type="InterPro" id="IPR024975">
    <property type="entry name" value="NOV_C"/>
</dbReference>
<dbReference type="InterPro" id="IPR036890">
    <property type="entry name" value="HATPase_C_sf"/>
</dbReference>
<dbReference type="InterPro" id="IPR058210">
    <property type="entry name" value="SACS/Nov_dom"/>
</dbReference>
<evidence type="ECO:0000313" key="5">
    <source>
        <dbReference type="EMBL" id="RMX37614.1"/>
    </source>
</evidence>
<dbReference type="OrthoDB" id="1262810at2759"/>
<feature type="domain" description="HTH OST-type" evidence="2">
    <location>
        <begin position="62"/>
        <end position="97"/>
    </location>
</feature>
<dbReference type="Proteomes" id="UP000275408">
    <property type="component" value="Unassembled WGS sequence"/>
</dbReference>
<dbReference type="EMBL" id="RCHS01004094">
    <property type="protein sequence ID" value="RMX37614.1"/>
    <property type="molecule type" value="Genomic_DNA"/>
</dbReference>
<feature type="compositionally biased region" description="Polar residues" evidence="1">
    <location>
        <begin position="3128"/>
        <end position="3146"/>
    </location>
</feature>
<evidence type="ECO:0000256" key="1">
    <source>
        <dbReference type="SAM" id="MobiDB-lite"/>
    </source>
</evidence>
<keyword evidence="6" id="KW-1185">Reference proteome</keyword>
<feature type="domain" description="Protein NO VEIN C-terminal" evidence="3">
    <location>
        <begin position="3287"/>
        <end position="3388"/>
    </location>
</feature>
<sequence>MEFEEQKKKAEASGGPSLLVGYDKLLYMSELQAVPGDDEYGNQDLDAKFTKITHLNPEHITRLKREVIEILSSCEGNCLKLSQFKSRYRKWFGKKFNECYRLSGGRKEFCNLMAELDIIELDQNGSIPLIKLKEQHVSQHMSFNIAGSEHSCATDVETRETRRPKFVKRRETVAPTFQSQNTSLDAIDLSEKLIRLKKDIVDMLRSCERNCLYLSQLQEEYGKTFQKGFFTTHKVLLKGKCLSQFLRELDILEIEDKGEKGARNYLMKLKEPHASQFMLNMGFDNEENPSSLKKKDPESVENTKGLMSQNIGIDCGYFPEKLTMLKKDIVNLLKSCEGNCLYLSELPDKYWQTFRRKFHGTFRVLFQGKGLVQFLSELDIIKLEHTSEKGVKKYQLKLKELHANLSMQRTSLNTAEELDSCSNFGYQQDEFDSKEPTKSLRPASLAGDLAVAAGPIISRVPTVPPAPLDQNVLDSRVQSPAPATTFQASPPLVLSTSLIQGPSHAVNIPEGSGLTTTANTAPAKAEPFNAEQVDQEVKSKHMLLTGSTPQAIPVVPSLMENKSFHAQLDQNCPRIQGICFDADEDSETLTNLKRDVIEILRSCEGNCLYLDKFKLTYENRFGKRFLNCYPWLKGKKKVFRNLMAGLDIIDLEQLTSATKGPKKFMMRLKEPHASQFMMRMRLKTSSEVGPSFYEAGHQLEMFDSKVPSKSYTPLTGGKNSAAAVSPDVARVPLVPSHLDFSDKSPSLPLLNTEASTDGKASQREGEKQGFATGVTNPMTVPLPSSGKEPELKIPTDVKVKPELLPSEKTRIREVGTPDPFENSICKAHHVMNTITGGAKSAVRNASSHEVNKAAEEIITSLSEEGRFVGLEEVKARLCKDFGKSSLIKMGFKTDKDIPALKNLIEMQAKVNLFVHAYVTFNSIATLYELNQSLAALGSKSDFEELRLGPLIKQPVVYNMFKAPQSLTAVPQVTTVQIIKHLNKYMSKMKGTLYLEKFLEYLCEQYHCYTPYELGVRIQSLGLAVAMLKKVKHSKTKRWGAIREEMSIEMEEEIQRCLRKFKRDLLGQELGDLRSCVMKFFDKSPTDVLKAVFECCLEMFDENCQGKVTTFLTMLTKHKLGRQLFQLALCASCKPLLGEAMEELVNIKINTEVANRKANHEKTRTRPVPPSEGAVVCEVQEWIKCAERVDLTTLARIEANVVNKFPGFTGFEEFGYGSFLKFLTKHKKLKKATEEVGGMAQSRREGARIGCQVPLNSVLDFIYQCGTQTSTECIERELCGYYNVNKVTDLGFGSFSCLLKKAAEPRVKTLTTVYEVALLCHGAGAFHEDSASFSTRSALGYKSKQEALDAIQSTPLLEDVSLWTHWDDVFGGEVSKLGDLKSFLENEGILCSAEKSLSEGHNSLVVMETNPGVLLRVTTHTSTEIFRKCLLCGDVIGAAGHLVSIVIVNGGVANTPVALLANYVYSSLASMGTDDEGDCDQRPTFVLECLNRMPLRLAQAIGKKVFLEPFKKLVGSTRAASLLLSSCSTQSQRNRLHQLGFAFSISQWIEDFQERVSHDKGDSEGVLFNEHYNDESKRLITAVRPVASSISLVSQQAETAANLKTIFPQACSFDEKDGDEAATSDTKGGLSALPSGPCTPNRECRAIIEQIRREDFGIGLELGKEEAKLVQRHREREGRGLHRLSSDLYTRDTHFLLELVQNADDNSYPEVCCGPGFPTLVFVLERDRIVILNNEVGFVEKNIRALCDVGRSTKGADRYGYIGQKGIGFKSVFRVSDSPEVHSNGYHIRFDAKSGPIGHILPEWIGDNFSVKPNGEHIKEGTKVMEKMDKDGELSNIGESMNSWPTCIILPLKDEHKGNKKSSLAAGFHDVHPSLLLFLHRLKGIFIYDEVNKSFVKMLRRDLGDNVMEVLHNTGTERWLVVKKQLEAARMKADVEITELALAFPLTGESGNTSRHQALPPQNVFAYLPLRSYGFRFIIQGDFEVPSSREDVHSDKSWNQWLREEIPQLFIDAMSDHSSFCGLSSLVSYFKFVPLEEEILDFFTPVARHILTLLQGKPCIPVKRSSNETEQPYGGDNGKSCDLVLPCQAIVCEDSVIQELIPSILLEEHLGLSYLHPEMVPVLNPTLRSRLGIETLSIKHLIEIGKAEVKKAPAVAPHGNDRKPDVGRIAWVARWLQCMYRCLEQERNSSQEMLDLIGSLNVIPLTDGSFVNVKEDSIFFPLSRKKTSEGAVPKKNKGFVHQEKTIFSVLEKDLPTVHPSLLSALDDIGRSQVEQLLRRLGVRMWTPKEVINNHIIPVFKSKQWKCKSDEVLRSYLVCILEERLNDPSVCDMDELRSCVQILTNKGTLNPKSTPIHFTPKYGGPIDLARQFPSISWTIIDESYLDYRTSLRVRTMDWKTFLDDLGLKQFLAIEKKQVKLHRKNMACSPWESYERIWQTTPDDLFIIDDWACEEFEEFLSKINSSDTKQQFVSNESKFLAQCIDARWDHTYAQFAEGYVQVKDVNGHVLGEAKSSFYLNLVSKPWMPSTVEGTNLYLPSDLFVKADAVYHLLGDHVNYVSADLKSLSFVSALGIRKSIGVDGMINELRRWSDGCDKKMDRNRRKDFKTSIAHMSRVYSFLSEKMSQSDEERKKITEAFLQNALIFVPHRDRHLEFLPSRPECKVSGSFLLKKEVCWSDPTDISLKLFKEHGKVPIRRLLGCFYACSGPNQSLGGFFVDQMDVDLTPNVDEYIEMATTVADAAGFPTYSSLSDMLKIFAALGRKCVSLSLKNSTQVEEKIDENMAAFVKKSLQGERKCIFPTSDKWVALSDQPLIADDKAMVKIFHKEKSVYFLDLGDFFQPQKRGSTSRAFEHQFDRDKMEHFVSLFLMICEVKALSGCIKKELVPIGSVKYQCTPVQKFFHQNIPYVQRFLYSKYPSVYDKLKNEGFAEKLLHMQFASVQSLETLYSLTTHSNVATPLKVRSGIQELGITSCFFVVQEHQERADVLNAEMAKLLLGGKKEGSSELTNFLVAVKTYSGDNFEGFLEDVQGLEPLPEGEERWSVPPPKEPEKDENERSATNEDVPSLDRTQAQSRSGNDSLRSWPPKSSRHYGKSCKRRGETRSDPKFKIWPMPAPPESIDKLPKAASRFNLVQKTPEQPHIKSSQVSRKLQERDERKTEHEHPAEVNPIQHQTPNDNHRPAETMVEGAEVNESQLNITEAGDDFCPRGKKSHIHIHPSPHQMPSPGEKSAVTIPEDLTRQASSRGARFWFDKGPYDFDDEDLPINNKMRTMHGLPLMENPNSEEIGRWGEEYVFEFLKEQARCDLSGSVEIVWINEKGNTTAPYDIEIRRNGVRGGDDRRPVLTYVEVKTTSSDQKDIFELSVQQLQFARAHQDAFHLYRVFNAGKPKNVRIRRLQNLAEHIEKKAVKLCLVI</sequence>
<feature type="region of interest" description="Disordered" evidence="1">
    <location>
        <begin position="1616"/>
        <end position="1636"/>
    </location>
</feature>
<feature type="domain" description="Sacsin/Nov" evidence="4">
    <location>
        <begin position="1729"/>
        <end position="1859"/>
    </location>
</feature>
<feature type="compositionally biased region" description="Polar residues" evidence="1">
    <location>
        <begin position="3065"/>
        <end position="3078"/>
    </location>
</feature>
<dbReference type="Pfam" id="PF13020">
    <property type="entry name" value="NOV_C"/>
    <property type="match status" value="1"/>
</dbReference>
<feature type="region of interest" description="Disordered" evidence="1">
    <location>
        <begin position="3032"/>
        <end position="3174"/>
    </location>
</feature>
<dbReference type="NCBIfam" id="NF047352">
    <property type="entry name" value="P_loop_sacsin"/>
    <property type="match status" value="1"/>
</dbReference>
<dbReference type="Pfam" id="PF12872">
    <property type="entry name" value="OST-HTH"/>
    <property type="match status" value="1"/>
</dbReference>
<gene>
    <name evidence="5" type="ORF">pdam_00007899</name>
</gene>
<dbReference type="Pfam" id="PF25794">
    <property type="entry name" value="SACS"/>
    <property type="match status" value="1"/>
</dbReference>
<organism evidence="5 6">
    <name type="scientific">Pocillopora damicornis</name>
    <name type="common">Cauliflower coral</name>
    <name type="synonym">Millepora damicornis</name>
    <dbReference type="NCBI Taxonomy" id="46731"/>
    <lineage>
        <taxon>Eukaryota</taxon>
        <taxon>Metazoa</taxon>
        <taxon>Cnidaria</taxon>
        <taxon>Anthozoa</taxon>
        <taxon>Hexacorallia</taxon>
        <taxon>Scleractinia</taxon>
        <taxon>Astrocoeniina</taxon>
        <taxon>Pocilloporidae</taxon>
        <taxon>Pocillopora</taxon>
    </lineage>
</organism>
<dbReference type="STRING" id="46731.A0A3M6T8K4"/>